<dbReference type="HOGENOM" id="CLU_1907949_0_0_1"/>
<accession>B0D321</accession>
<dbReference type="KEGG" id="lbc:LACBIDRAFT_315740"/>
<dbReference type="InParanoid" id="B0D321"/>
<keyword evidence="2" id="KW-1185">Reference proteome</keyword>
<gene>
    <name evidence="1" type="ORF">LACBIDRAFT_315740</name>
</gene>
<dbReference type="SUPFAM" id="SSF48576">
    <property type="entry name" value="Terpenoid synthases"/>
    <property type="match status" value="1"/>
</dbReference>
<dbReference type="GeneID" id="6073994"/>
<reference evidence="1 2" key="1">
    <citation type="journal article" date="2008" name="Nature">
        <title>The genome of Laccaria bicolor provides insights into mycorrhizal symbiosis.</title>
        <authorList>
            <person name="Martin F."/>
            <person name="Aerts A."/>
            <person name="Ahren D."/>
            <person name="Brun A."/>
            <person name="Danchin E.G.J."/>
            <person name="Duchaussoy F."/>
            <person name="Gibon J."/>
            <person name="Kohler A."/>
            <person name="Lindquist E."/>
            <person name="Pereda V."/>
            <person name="Salamov A."/>
            <person name="Shapiro H.J."/>
            <person name="Wuyts J."/>
            <person name="Blaudez D."/>
            <person name="Buee M."/>
            <person name="Brokstein P."/>
            <person name="Canbaeck B."/>
            <person name="Cohen D."/>
            <person name="Courty P.E."/>
            <person name="Coutinho P.M."/>
            <person name="Delaruelle C."/>
            <person name="Detter J.C."/>
            <person name="Deveau A."/>
            <person name="DiFazio S."/>
            <person name="Duplessis S."/>
            <person name="Fraissinet-Tachet L."/>
            <person name="Lucic E."/>
            <person name="Frey-Klett P."/>
            <person name="Fourrey C."/>
            <person name="Feussner I."/>
            <person name="Gay G."/>
            <person name="Grimwood J."/>
            <person name="Hoegger P.J."/>
            <person name="Jain P."/>
            <person name="Kilaru S."/>
            <person name="Labbe J."/>
            <person name="Lin Y.C."/>
            <person name="Legue V."/>
            <person name="Le Tacon F."/>
            <person name="Marmeisse R."/>
            <person name="Melayah D."/>
            <person name="Montanini B."/>
            <person name="Muratet M."/>
            <person name="Nehls U."/>
            <person name="Niculita-Hirzel H."/>
            <person name="Oudot-Le Secq M.P."/>
            <person name="Peter M."/>
            <person name="Quesneville H."/>
            <person name="Rajashekar B."/>
            <person name="Reich M."/>
            <person name="Rouhier N."/>
            <person name="Schmutz J."/>
            <person name="Yin T."/>
            <person name="Chalot M."/>
            <person name="Henrissat B."/>
            <person name="Kuees U."/>
            <person name="Lucas S."/>
            <person name="Van de Peer Y."/>
            <person name="Podila G.K."/>
            <person name="Polle A."/>
            <person name="Pukkila P.J."/>
            <person name="Richardson P.M."/>
            <person name="Rouze P."/>
            <person name="Sanders I.R."/>
            <person name="Stajich J.E."/>
            <person name="Tunlid A."/>
            <person name="Tuskan G."/>
            <person name="Grigoriev I.V."/>
        </authorList>
    </citation>
    <scope>NUCLEOTIDE SEQUENCE [LARGE SCALE GENOMIC DNA]</scope>
    <source>
        <strain evidence="2">S238N-H82 / ATCC MYA-4686</strain>
    </source>
</reference>
<dbReference type="InterPro" id="IPR008949">
    <property type="entry name" value="Isoprenoid_synthase_dom_sf"/>
</dbReference>
<dbReference type="AlphaFoldDB" id="B0D321"/>
<dbReference type="EMBL" id="DS547096">
    <property type="protein sequence ID" value="EDR10846.1"/>
    <property type="molecule type" value="Genomic_DNA"/>
</dbReference>
<dbReference type="OrthoDB" id="6486656at2759"/>
<evidence type="ECO:0000313" key="1">
    <source>
        <dbReference type="EMBL" id="EDR10846.1"/>
    </source>
</evidence>
<organism evidence="2">
    <name type="scientific">Laccaria bicolor (strain S238N-H82 / ATCC MYA-4686)</name>
    <name type="common">Bicoloured deceiver</name>
    <name type="synonym">Laccaria laccata var. bicolor</name>
    <dbReference type="NCBI Taxonomy" id="486041"/>
    <lineage>
        <taxon>Eukaryota</taxon>
        <taxon>Fungi</taxon>
        <taxon>Dikarya</taxon>
        <taxon>Basidiomycota</taxon>
        <taxon>Agaricomycotina</taxon>
        <taxon>Agaricomycetes</taxon>
        <taxon>Agaricomycetidae</taxon>
        <taxon>Agaricales</taxon>
        <taxon>Agaricineae</taxon>
        <taxon>Hydnangiaceae</taxon>
        <taxon>Laccaria</taxon>
    </lineage>
</organism>
<sequence length="140" mass="15912">MLTKEVTFPVTLAKFPYPRRINPFYEEVGPETDVWVQSFKPFDKPEVMQAFLRCDFPLFTAFSYPSMDRDTLRLASDMLDIFFVFDEYTDVADDTTAQKLADILVDALRNPDKPRPDGENAVGEMALFGDGFAVLPPTPT</sequence>
<dbReference type="Proteomes" id="UP000001194">
    <property type="component" value="Unassembled WGS sequence"/>
</dbReference>
<evidence type="ECO:0000313" key="2">
    <source>
        <dbReference type="Proteomes" id="UP000001194"/>
    </source>
</evidence>
<protein>
    <submittedName>
        <fullName evidence="1">Predicted protein</fullName>
    </submittedName>
</protein>
<name>B0D321_LACBS</name>
<dbReference type="Gene3D" id="1.10.600.10">
    <property type="entry name" value="Farnesyl Diphosphate Synthase"/>
    <property type="match status" value="1"/>
</dbReference>
<proteinExistence type="predicted"/>
<dbReference type="RefSeq" id="XP_001878147.1">
    <property type="nucleotide sequence ID" value="XM_001878112.1"/>
</dbReference>